<proteinExistence type="predicted"/>
<protein>
    <submittedName>
        <fullName evidence="3">Uncharacterized protein LOC113790875</fullName>
    </submittedName>
</protein>
<accession>A0A6P6XTX0</accession>
<evidence type="ECO:0000313" key="2">
    <source>
        <dbReference type="Proteomes" id="UP000515146"/>
    </source>
</evidence>
<keyword evidence="2" id="KW-1185">Reference proteome</keyword>
<feature type="transmembrane region" description="Helical" evidence="1">
    <location>
        <begin position="391"/>
        <end position="414"/>
    </location>
</feature>
<evidence type="ECO:0000313" key="3">
    <source>
        <dbReference type="RefSeq" id="XP_027196378.1"/>
    </source>
</evidence>
<feature type="transmembrane region" description="Helical" evidence="1">
    <location>
        <begin position="361"/>
        <end position="382"/>
    </location>
</feature>
<reference evidence="3" key="1">
    <citation type="submission" date="2025-08" db="UniProtKB">
        <authorList>
            <consortium name="RefSeq"/>
        </authorList>
    </citation>
    <scope>IDENTIFICATION</scope>
    <source>
        <strain evidence="3">Airmid</strain>
    </source>
</reference>
<dbReference type="AlphaFoldDB" id="A0A6P6XTX0"/>
<feature type="transmembrane region" description="Helical" evidence="1">
    <location>
        <begin position="219"/>
        <end position="237"/>
    </location>
</feature>
<feature type="transmembrane region" description="Helical" evidence="1">
    <location>
        <begin position="473"/>
        <end position="492"/>
    </location>
</feature>
<name>A0A6P6XTX0_DERPT</name>
<organism evidence="2 3">
    <name type="scientific">Dermatophagoides pteronyssinus</name>
    <name type="common">European house dust mite</name>
    <dbReference type="NCBI Taxonomy" id="6956"/>
    <lineage>
        <taxon>Eukaryota</taxon>
        <taxon>Metazoa</taxon>
        <taxon>Ecdysozoa</taxon>
        <taxon>Arthropoda</taxon>
        <taxon>Chelicerata</taxon>
        <taxon>Arachnida</taxon>
        <taxon>Acari</taxon>
        <taxon>Acariformes</taxon>
        <taxon>Sarcoptiformes</taxon>
        <taxon>Astigmata</taxon>
        <taxon>Psoroptidia</taxon>
        <taxon>Analgoidea</taxon>
        <taxon>Pyroglyphidae</taxon>
        <taxon>Dermatophagoidinae</taxon>
        <taxon>Dermatophagoides</taxon>
    </lineage>
</organism>
<dbReference type="KEGG" id="dpte:113790875"/>
<feature type="transmembrane region" description="Helical" evidence="1">
    <location>
        <begin position="249"/>
        <end position="270"/>
    </location>
</feature>
<dbReference type="RefSeq" id="XP_027196378.1">
    <property type="nucleotide sequence ID" value="XM_027340577.1"/>
</dbReference>
<evidence type="ECO:0000256" key="1">
    <source>
        <dbReference type="SAM" id="Phobius"/>
    </source>
</evidence>
<dbReference type="OMA" id="MCIFASS"/>
<keyword evidence="1" id="KW-1133">Transmembrane helix</keyword>
<feature type="transmembrane region" description="Helical" evidence="1">
    <location>
        <begin position="21"/>
        <end position="39"/>
    </location>
</feature>
<sequence length="495" mass="59458">MKYICEQYGTRRYKLLHRFEFFCYIHVFIRLSIIFLMYLDPETFPFMKYDYASEYFWHYRHIINKFLVIIAIMLTLIGMLGLKTFFFHHVDTASYQILYDCIVYNTDQYWKRFLAFFNLLTIEALYLRPVDTLSFQILYDCIVFNTDQYLEILWQIFPNFILGTILKIRVWLDSWLELDHVDRKLFEQQNRMRLFPHASFKCRTNILLFVLLVDLYNYIFYYICFFIISISAIIILNQGYSFEMMKNSLILNICLTIEAILFVNCALFMVKLTMLKFGLLISQYLIYHNNVKQLNDNLELCLSPSLLTWQSSTTSSLSVTKSNQWMNIGWKRIQTLKHIYRQHNHLSYYLLFTNQDRWSRALFNMVLVSLPMNATVLSEFIIEHMPIQTQFLFIFVACIQGCFGLSPFLAIAIICKDFHHIKQWITIIQLRLKSKKHSIQIKMKFDDLYGRLMFGRKIAFTCGYLGDITFHRLFEGFLIYVMIFFLILGFYVESH</sequence>
<feature type="transmembrane region" description="Helical" evidence="1">
    <location>
        <begin position="59"/>
        <end position="82"/>
    </location>
</feature>
<dbReference type="InParanoid" id="A0A6P6XTX0"/>
<gene>
    <name evidence="3" type="primary">LOC113790875</name>
</gene>
<keyword evidence="1" id="KW-0812">Transmembrane</keyword>
<keyword evidence="1" id="KW-0472">Membrane</keyword>
<dbReference type="Proteomes" id="UP000515146">
    <property type="component" value="Unplaced"/>
</dbReference>